<dbReference type="AlphaFoldDB" id="A0A9X1DBZ5"/>
<reference evidence="1" key="1">
    <citation type="submission" date="2021-05" db="EMBL/GenBank/DDBJ databases">
        <title>Genome of Sphingobium sp. strain.</title>
        <authorList>
            <person name="Fan R."/>
        </authorList>
    </citation>
    <scope>NUCLEOTIDE SEQUENCE</scope>
    <source>
        <strain evidence="1">H33</strain>
    </source>
</reference>
<comment type="caution">
    <text evidence="1">The sequence shown here is derived from an EMBL/GenBank/DDBJ whole genome shotgun (WGS) entry which is preliminary data.</text>
</comment>
<evidence type="ECO:0000313" key="1">
    <source>
        <dbReference type="EMBL" id="MBT2187207.1"/>
    </source>
</evidence>
<accession>A0A9X1DBZ5</accession>
<gene>
    <name evidence="1" type="ORF">KK488_09650</name>
</gene>
<dbReference type="EMBL" id="JAHGAW010000005">
    <property type="protein sequence ID" value="MBT2187207.1"/>
    <property type="molecule type" value="Genomic_DNA"/>
</dbReference>
<evidence type="ECO:0000313" key="2">
    <source>
        <dbReference type="Proteomes" id="UP001138757"/>
    </source>
</evidence>
<organism evidence="1 2">
    <name type="scientific">Sphingobium nicotianae</name>
    <dbReference type="NCBI Taxonomy" id="2782607"/>
    <lineage>
        <taxon>Bacteria</taxon>
        <taxon>Pseudomonadati</taxon>
        <taxon>Pseudomonadota</taxon>
        <taxon>Alphaproteobacteria</taxon>
        <taxon>Sphingomonadales</taxon>
        <taxon>Sphingomonadaceae</taxon>
        <taxon>Sphingobium</taxon>
    </lineage>
</organism>
<name>A0A9X1DBZ5_9SPHN</name>
<sequence>MIANDDLPAERDDSRQGTINELRMKVAELEQVVVATNDAACGLSGILFRVAVDSGLISREALSDAIEARAGSIGSDDHNPILLAFARAIRMNFPGGRFEVIEGGQSQKSDGD</sequence>
<proteinExistence type="predicted"/>
<dbReference type="RefSeq" id="WP_214622943.1">
    <property type="nucleotide sequence ID" value="NZ_JAHGAW010000005.1"/>
</dbReference>
<dbReference type="Proteomes" id="UP001138757">
    <property type="component" value="Unassembled WGS sequence"/>
</dbReference>
<protein>
    <submittedName>
        <fullName evidence="1">Uncharacterized protein</fullName>
    </submittedName>
</protein>
<keyword evidence="2" id="KW-1185">Reference proteome</keyword>